<dbReference type="PRINTS" id="PR00412">
    <property type="entry name" value="EPOXHYDRLASE"/>
</dbReference>
<dbReference type="SUPFAM" id="SSF53474">
    <property type="entry name" value="alpha/beta-Hydrolases"/>
    <property type="match status" value="1"/>
</dbReference>
<dbReference type="InterPro" id="IPR029058">
    <property type="entry name" value="AB_hydrolase_fold"/>
</dbReference>
<name>A0A382BTL2_9ZZZZ</name>
<evidence type="ECO:0000256" key="1">
    <source>
        <dbReference type="ARBA" id="ARBA00022801"/>
    </source>
</evidence>
<evidence type="ECO:0000313" key="3">
    <source>
        <dbReference type="EMBL" id="SVB17160.1"/>
    </source>
</evidence>
<feature type="domain" description="AB hydrolase-1" evidence="2">
    <location>
        <begin position="66"/>
        <end position="347"/>
    </location>
</feature>
<dbReference type="InterPro" id="IPR000639">
    <property type="entry name" value="Epox_hydrolase-like"/>
</dbReference>
<keyword evidence="1" id="KW-0378">Hydrolase</keyword>
<gene>
    <name evidence="3" type="ORF">METZ01_LOCUS170014</name>
</gene>
<dbReference type="EMBL" id="UINC01031316">
    <property type="protein sequence ID" value="SVB17160.1"/>
    <property type="molecule type" value="Genomic_DNA"/>
</dbReference>
<organism evidence="3">
    <name type="scientific">marine metagenome</name>
    <dbReference type="NCBI Taxonomy" id="408172"/>
    <lineage>
        <taxon>unclassified sequences</taxon>
        <taxon>metagenomes</taxon>
        <taxon>ecological metagenomes</taxon>
    </lineage>
</organism>
<reference evidence="3" key="1">
    <citation type="submission" date="2018-05" db="EMBL/GenBank/DDBJ databases">
        <authorList>
            <person name="Lanie J.A."/>
            <person name="Ng W.-L."/>
            <person name="Kazmierczak K.M."/>
            <person name="Andrzejewski T.M."/>
            <person name="Davidsen T.M."/>
            <person name="Wayne K.J."/>
            <person name="Tettelin H."/>
            <person name="Glass J.I."/>
            <person name="Rusch D."/>
            <person name="Podicherti R."/>
            <person name="Tsui H.-C.T."/>
            <person name="Winkler M.E."/>
        </authorList>
    </citation>
    <scope>NUCLEOTIDE SEQUENCE</scope>
</reference>
<accession>A0A382BTL2</accession>
<dbReference type="PROSITE" id="PS51257">
    <property type="entry name" value="PROKAR_LIPOPROTEIN"/>
    <property type="match status" value="1"/>
</dbReference>
<dbReference type="GO" id="GO:0016787">
    <property type="term" value="F:hydrolase activity"/>
    <property type="evidence" value="ECO:0007669"/>
    <property type="project" value="UniProtKB-KW"/>
</dbReference>
<dbReference type="PANTHER" id="PTHR43329">
    <property type="entry name" value="EPOXIDE HYDROLASE"/>
    <property type="match status" value="1"/>
</dbReference>
<protein>
    <recommendedName>
        <fullName evidence="2">AB hydrolase-1 domain-containing protein</fullName>
    </recommendedName>
</protein>
<dbReference type="PRINTS" id="PR00111">
    <property type="entry name" value="ABHYDROLASE"/>
</dbReference>
<dbReference type="InterPro" id="IPR000073">
    <property type="entry name" value="AB_hydrolase_1"/>
</dbReference>
<evidence type="ECO:0000259" key="2">
    <source>
        <dbReference type="Pfam" id="PF00561"/>
    </source>
</evidence>
<dbReference type="Gene3D" id="3.40.50.1820">
    <property type="entry name" value="alpha/beta hydrolase"/>
    <property type="match status" value="1"/>
</dbReference>
<dbReference type="AlphaFoldDB" id="A0A382BTL2"/>
<dbReference type="Pfam" id="PF00561">
    <property type="entry name" value="Abhydrolase_1"/>
    <property type="match status" value="1"/>
</dbReference>
<sequence length="362" mass="39735">MQRKWVILGIFGLLSSGCIEPAAPTESERQKEETTMVEESLEGVAFRFIETNGIRMRIAEAGTDGPLVLFAHGWPESWYSWRHQIPALAAAGYRVVVPEMRGYGQTDAPESVEAYDVVELAADMVGILDAVGVDKAIIVGHDWGAPVATNSVLLHPTRFSGLVMMSVPYGGRAENSPMDAMRRNFGDNFFYILYHNESGGVAESEYDSDPRGLLSRLYLSPDSPREDPTVVDPKRVAGGWIPRLGAPKGLPAWLTEADLDYYVAQFEQSGFRGGVNYYRNIERNWEVTAHLADTGIQVPTLFLAGERDMVIAGASAANLQSRIGQVASDLRGVVLIPGIGHWVQQEAPDETNHALLDFLDNL</sequence>
<proteinExistence type="predicted"/>